<dbReference type="KEGG" id="lmi:LMXM_07_0715"/>
<feature type="region of interest" description="Disordered" evidence="1">
    <location>
        <begin position="445"/>
        <end position="488"/>
    </location>
</feature>
<dbReference type="OrthoDB" id="267702at2759"/>
<feature type="region of interest" description="Disordered" evidence="1">
    <location>
        <begin position="522"/>
        <end position="551"/>
    </location>
</feature>
<dbReference type="PhylomeDB" id="E9AL85"/>
<keyword evidence="3" id="KW-1185">Reference proteome</keyword>
<organism evidence="2 3">
    <name type="scientific">Leishmania mexicana (strain MHOM/GT/2001/U1103)</name>
    <dbReference type="NCBI Taxonomy" id="929439"/>
    <lineage>
        <taxon>Eukaryota</taxon>
        <taxon>Discoba</taxon>
        <taxon>Euglenozoa</taxon>
        <taxon>Kinetoplastea</taxon>
        <taxon>Metakinetoplastina</taxon>
        <taxon>Trypanosomatida</taxon>
        <taxon>Trypanosomatidae</taxon>
        <taxon>Leishmaniinae</taxon>
        <taxon>Leishmania</taxon>
    </lineage>
</organism>
<gene>
    <name evidence="2" type="ORF">LMXM_07_0715</name>
</gene>
<dbReference type="VEuPathDB" id="TriTrypDB:LmxM.07.0715"/>
<accession>E9AL85</accession>
<feature type="compositionally biased region" description="Polar residues" evidence="1">
    <location>
        <begin position="34"/>
        <end position="49"/>
    </location>
</feature>
<feature type="region of interest" description="Disordered" evidence="1">
    <location>
        <begin position="28"/>
        <end position="52"/>
    </location>
</feature>
<name>E9AL85_LEIMU</name>
<dbReference type="GeneID" id="13446989"/>
<dbReference type="AlphaFoldDB" id="E9AL85"/>
<sequence>MDSASDACREQVRRIQAALRRLGWHQRTGDRGASLNTPVDSTANPSDPLTASPMVTMRSALARAEARAGGEAAEVTSPRKSIVRAPPTSAPLGVLGDRDVNRGACECRSGCLTSSATACGAVHGSTRPCLQVLQQHHDSSARAAAPPIHRTAEPRTFLRVVCDGERGSAQTAADALARPSSDSLPLSSAGGVAGADAFDDLIARAWGRAEMATTVGAGGVGGMCSTTTMPHSGAGRHWGCDGCAAPPDAAPPCTAGVRHPATSSGRVATPSGVSAAVSSMLPFTAAQPPPSMQLHDDGRSNSHRTSQLRAPTTRIASLVGADAASCFSTRADLSKDALYAEVRPSATASHAPPSPPSPRHALAASRLQRRMLRAVQLLDGALHGSSDGSSGGAATRRLDSLHQILLTLTDSCGQPLALPSRATSAELRRLRKRLVHELLLGNQTQGMLRRSSTSSRVASRPSPPPTPHVAIDDDFAGDGEADARSGGTVRLDDVADDVHRANRPPFPTSDASSICVASTRSDMPTPTAVAAAPPPAPPPSSALDPYTESQQRFQREIATLHQAQQRRLQLQLQRQRTHAL</sequence>
<feature type="region of interest" description="Disordered" evidence="1">
    <location>
        <begin position="68"/>
        <end position="95"/>
    </location>
</feature>
<proteinExistence type="predicted"/>
<protein>
    <submittedName>
        <fullName evidence="2">Uncharacterized protein</fullName>
    </submittedName>
</protein>
<dbReference type="RefSeq" id="XP_003872219.1">
    <property type="nucleotide sequence ID" value="XM_003872170.1"/>
</dbReference>
<dbReference type="OMA" id="PYTESQQ"/>
<feature type="compositionally biased region" description="Low complexity" evidence="1">
    <location>
        <begin position="449"/>
        <end position="460"/>
    </location>
</feature>
<reference evidence="2 3" key="1">
    <citation type="journal article" date="2011" name="Genome Res.">
        <title>Chromosome and gene copy number variation allow major structural change between species and strains of Leishmania.</title>
        <authorList>
            <person name="Rogers M.B."/>
            <person name="Hilley J.D."/>
            <person name="Dickens N.J."/>
            <person name="Wilkes J."/>
            <person name="Bates P.A."/>
            <person name="Depledge D.P."/>
            <person name="Harris D."/>
            <person name="Her Y."/>
            <person name="Herzyk P."/>
            <person name="Imamura H."/>
            <person name="Otto T.D."/>
            <person name="Sanders M."/>
            <person name="Seeger K."/>
            <person name="Dujardin J.C."/>
            <person name="Berriman M."/>
            <person name="Smith D.F."/>
            <person name="Hertz-Fowler C."/>
            <person name="Mottram J.C."/>
        </authorList>
    </citation>
    <scope>NUCLEOTIDE SEQUENCE [LARGE SCALE GENOMIC DNA]</scope>
    <source>
        <strain evidence="2 3">MHOM/GT/2001/U1103</strain>
    </source>
</reference>
<dbReference type="EMBL" id="FR799560">
    <property type="protein sequence ID" value="CBZ23688.1"/>
    <property type="molecule type" value="Genomic_DNA"/>
</dbReference>
<feature type="region of interest" description="Disordered" evidence="1">
    <location>
        <begin position="283"/>
        <end position="311"/>
    </location>
</feature>
<evidence type="ECO:0000313" key="2">
    <source>
        <dbReference type="EMBL" id="CBZ23688.1"/>
    </source>
</evidence>
<dbReference type="Proteomes" id="UP000007259">
    <property type="component" value="Chromosome 7"/>
</dbReference>
<evidence type="ECO:0000313" key="3">
    <source>
        <dbReference type="Proteomes" id="UP000007259"/>
    </source>
</evidence>
<evidence type="ECO:0000256" key="1">
    <source>
        <dbReference type="SAM" id="MobiDB-lite"/>
    </source>
</evidence>